<name>A0AA40BA65_9PEZI</name>
<gene>
    <name evidence="1" type="ORF">B0H67DRAFT_638788</name>
</gene>
<accession>A0AA40BA65</accession>
<dbReference type="Proteomes" id="UP001172102">
    <property type="component" value="Unassembled WGS sequence"/>
</dbReference>
<dbReference type="AlphaFoldDB" id="A0AA40BA65"/>
<organism evidence="1 2">
    <name type="scientific">Lasiosphaeris hirsuta</name>
    <dbReference type="NCBI Taxonomy" id="260670"/>
    <lineage>
        <taxon>Eukaryota</taxon>
        <taxon>Fungi</taxon>
        <taxon>Dikarya</taxon>
        <taxon>Ascomycota</taxon>
        <taxon>Pezizomycotina</taxon>
        <taxon>Sordariomycetes</taxon>
        <taxon>Sordariomycetidae</taxon>
        <taxon>Sordariales</taxon>
        <taxon>Lasiosphaeriaceae</taxon>
        <taxon>Lasiosphaeris</taxon>
    </lineage>
</organism>
<protein>
    <submittedName>
        <fullName evidence="1">Uncharacterized protein</fullName>
    </submittedName>
</protein>
<evidence type="ECO:0000313" key="2">
    <source>
        <dbReference type="Proteomes" id="UP001172102"/>
    </source>
</evidence>
<proteinExistence type="predicted"/>
<reference evidence="1" key="1">
    <citation type="submission" date="2023-06" db="EMBL/GenBank/DDBJ databases">
        <title>Genome-scale phylogeny and comparative genomics of the fungal order Sordariales.</title>
        <authorList>
            <consortium name="Lawrence Berkeley National Laboratory"/>
            <person name="Hensen N."/>
            <person name="Bonometti L."/>
            <person name="Westerberg I."/>
            <person name="Brannstrom I.O."/>
            <person name="Guillou S."/>
            <person name="Cros-Aarteil S."/>
            <person name="Calhoun S."/>
            <person name="Haridas S."/>
            <person name="Kuo A."/>
            <person name="Mondo S."/>
            <person name="Pangilinan J."/>
            <person name="Riley R."/>
            <person name="Labutti K."/>
            <person name="Andreopoulos B."/>
            <person name="Lipzen A."/>
            <person name="Chen C."/>
            <person name="Yanf M."/>
            <person name="Daum C."/>
            <person name="Ng V."/>
            <person name="Clum A."/>
            <person name="Steindorff A."/>
            <person name="Ohm R."/>
            <person name="Martin F."/>
            <person name="Silar P."/>
            <person name="Natvig D."/>
            <person name="Lalanne C."/>
            <person name="Gautier V."/>
            <person name="Ament-Velasquez S.L."/>
            <person name="Kruys A."/>
            <person name="Hutchinson M.I."/>
            <person name="Powell A.J."/>
            <person name="Barry K."/>
            <person name="Miller A.N."/>
            <person name="Grigoriev I.V."/>
            <person name="Debuchy R."/>
            <person name="Gladieux P."/>
            <person name="Thoren M.H."/>
            <person name="Johannesson H."/>
        </authorList>
    </citation>
    <scope>NUCLEOTIDE SEQUENCE</scope>
    <source>
        <strain evidence="1">SMH4607-1</strain>
    </source>
</reference>
<comment type="caution">
    <text evidence="1">The sequence shown here is derived from an EMBL/GenBank/DDBJ whole genome shotgun (WGS) entry which is preliminary data.</text>
</comment>
<evidence type="ECO:0000313" key="1">
    <source>
        <dbReference type="EMBL" id="KAK0730268.1"/>
    </source>
</evidence>
<sequence length="312" mass="34473">MSILKDFRRDLNSEERVICNNRGQAVIRDAMVASPGYGRFDGCHPPPGAVLSASGRFAYGEDGFSVDNVQLERPDELEVTFKKSATRPALVDGLEKAVKAGKCNRLSEAVQPMLDLLCQQFESGTEAHAQTVERWADEKFASLQGDPEDEAAVDMDHPLVLNNWAAMAGATQKVPGLRYRKFPRDMVIIGWGTEMERGVEHEFVKLSSSASSTSRAKLAITEDKFDVGLFLKKYLHVQTVNGFAAVPHEKPSALVTLPLSVKMDSYLKTVASDFPGLCVQFVKKSKGERERRIGTDISVYKYTVPRWGAENG</sequence>
<keyword evidence="2" id="KW-1185">Reference proteome</keyword>
<dbReference type="EMBL" id="JAUKUA010000001">
    <property type="protein sequence ID" value="KAK0730268.1"/>
    <property type="molecule type" value="Genomic_DNA"/>
</dbReference>